<dbReference type="InterPro" id="IPR007320">
    <property type="entry name" value="PDCD2_C"/>
</dbReference>
<dbReference type="OrthoDB" id="366284at2759"/>
<reference evidence="3" key="1">
    <citation type="submission" date="2020-08" db="EMBL/GenBank/DDBJ databases">
        <title>Genome sequencing and assembly of the red palm weevil Rhynchophorus ferrugineus.</title>
        <authorList>
            <person name="Dias G.B."/>
            <person name="Bergman C.M."/>
            <person name="Manee M."/>
        </authorList>
    </citation>
    <scope>NUCLEOTIDE SEQUENCE</scope>
    <source>
        <strain evidence="3">AA-2017</strain>
        <tissue evidence="3">Whole larva</tissue>
    </source>
</reference>
<evidence type="ECO:0000259" key="2">
    <source>
        <dbReference type="Pfam" id="PF04194"/>
    </source>
</evidence>
<dbReference type="InterPro" id="IPR052815">
    <property type="entry name" value="PDCD2-like_regulator"/>
</dbReference>
<dbReference type="Proteomes" id="UP000625711">
    <property type="component" value="Unassembled WGS sequence"/>
</dbReference>
<accession>A0A834M8R8</accession>
<feature type="region of interest" description="Disordered" evidence="1">
    <location>
        <begin position="145"/>
        <end position="165"/>
    </location>
</feature>
<feature type="domain" description="Programmed cell death protein 2 C-terminal" evidence="2">
    <location>
        <begin position="320"/>
        <end position="421"/>
    </location>
</feature>
<evidence type="ECO:0000313" key="3">
    <source>
        <dbReference type="EMBL" id="KAF7269189.1"/>
    </source>
</evidence>
<keyword evidence="4" id="KW-1185">Reference proteome</keyword>
<dbReference type="EMBL" id="JAACXV010014249">
    <property type="protein sequence ID" value="KAF7269189.1"/>
    <property type="molecule type" value="Genomic_DNA"/>
</dbReference>
<evidence type="ECO:0000256" key="1">
    <source>
        <dbReference type="SAM" id="MobiDB-lite"/>
    </source>
</evidence>
<name>A0A834M8R8_RHYFE</name>
<dbReference type="PANTHER" id="PTHR46421:SF1">
    <property type="entry name" value="PROGRAMMED CELL DEATH PROTEIN 2-LIKE"/>
    <property type="match status" value="1"/>
</dbReference>
<dbReference type="Pfam" id="PF04194">
    <property type="entry name" value="PDCD2_C"/>
    <property type="match status" value="1"/>
</dbReference>
<evidence type="ECO:0000313" key="4">
    <source>
        <dbReference type="Proteomes" id="UP000625711"/>
    </source>
</evidence>
<dbReference type="GO" id="GO:0005737">
    <property type="term" value="C:cytoplasm"/>
    <property type="evidence" value="ECO:0007669"/>
    <property type="project" value="InterPro"/>
</dbReference>
<gene>
    <name evidence="3" type="ORF">GWI33_017764</name>
</gene>
<comment type="caution">
    <text evidence="3">The sequence shown here is derived from an EMBL/GenBank/DDBJ whole genome shotgun (WGS) entry which is preliminary data.</text>
</comment>
<dbReference type="AlphaFoldDB" id="A0A834M8R8"/>
<organism evidence="3 4">
    <name type="scientific">Rhynchophorus ferrugineus</name>
    <name type="common">Red palm weevil</name>
    <name type="synonym">Curculio ferrugineus</name>
    <dbReference type="NCBI Taxonomy" id="354439"/>
    <lineage>
        <taxon>Eukaryota</taxon>
        <taxon>Metazoa</taxon>
        <taxon>Ecdysozoa</taxon>
        <taxon>Arthropoda</taxon>
        <taxon>Hexapoda</taxon>
        <taxon>Insecta</taxon>
        <taxon>Pterygota</taxon>
        <taxon>Neoptera</taxon>
        <taxon>Endopterygota</taxon>
        <taxon>Coleoptera</taxon>
        <taxon>Polyphaga</taxon>
        <taxon>Cucujiformia</taxon>
        <taxon>Curculionidae</taxon>
        <taxon>Dryophthorinae</taxon>
        <taxon>Rhynchophorus</taxon>
    </lineage>
</organism>
<dbReference type="GO" id="GO:0006915">
    <property type="term" value="P:apoptotic process"/>
    <property type="evidence" value="ECO:0007669"/>
    <property type="project" value="TreeGrafter"/>
</dbReference>
<protein>
    <recommendedName>
        <fullName evidence="2">Programmed cell death protein 2 C-terminal domain-containing protein</fullName>
    </recommendedName>
</protein>
<proteinExistence type="predicted"/>
<sequence length="424" mass="47938">MANFQPKVLLGFPDELITEKHKVQLNYTVNKIGGEPDLPSNFPKIDQQIACNLCQLPTKLIVQIYAPVEGTLFHRTLYLFACINPNCWNRNESWKCFCLQIEDNTTKQIESSVSSSFKLETTDWCTDADDWGDDNNANFPEENCNIINNGNGKESDDEESGSLDDSLRSNLGNLCIDDRNANNGAYGGAVGRQHSPGATAEIEGNEGEVISVETPVVPKTNLVALLNEVTPLPQSVHRRSNDLPFVSYFMSVWEEDENCIYDVGNDSHIKELLLTYQQKNGDINSPERHQRKSNITASMEGDFDLANEEYEQGKPHHGDLLFHHFISKIQTNPGQILRYNRGGKPLLLQPLQESAKHCRHCQGELVFEFQLISTIISKLWLACDSKQQTRLEFGTVLVYTCKRNCWASNDSFKEEVVLVQKEIY</sequence>
<dbReference type="PANTHER" id="PTHR46421">
    <property type="entry name" value="PROGRAMMED CELL DEATH PROTEIN 2-LIKE"/>
    <property type="match status" value="1"/>
</dbReference>